<dbReference type="InterPro" id="IPR005467">
    <property type="entry name" value="His_kinase_dom"/>
</dbReference>
<evidence type="ECO:0000259" key="13">
    <source>
        <dbReference type="PROSITE" id="PS01124"/>
    </source>
</evidence>
<evidence type="ECO:0000313" key="17">
    <source>
        <dbReference type="Proteomes" id="UP000293874"/>
    </source>
</evidence>
<evidence type="ECO:0000256" key="10">
    <source>
        <dbReference type="ARBA" id="ARBA00023125"/>
    </source>
</evidence>
<keyword evidence="7" id="KW-0067">ATP-binding</keyword>
<sequence length="1368" mass="155652">MMFSLKYTLLLIAILLGIPAISQYEQYTFSRIDVSAGLSNNQVNSILKDKYGFLWFGTMSGLNRYDGYSIKTFRKGLDSNSLADNYVSTIWECPGNKLWITARPDVSIIDLYNEKISRNTEQYLRSLYLPTGSITLIKKDRNNNFWFIYANKGVYMVNPGKTPVFYDSSEGKRSIASNDITGMAEDRQGAIWLVHRNGILNRIDPVSATVTATIDQLKKANNGNYNWSIFIDRDNDIWANTGDPRGLFYYNHQNIIQFNENNAQHRLNTNLIMGVAQDNNGMIWVATDHGGINLINKQKQFSIQYLLNDPENNKSIGQNSINSLYKDNHGIIWIGTYKQGISYFDENVGKFAHYKHRATDPHSLQYDDVNRFVEDKKGNIWIGTNGGGLIHFNRQNNKFTQYLHNPSDPGSISNNVIVSLCIDHEQTLWIGTYLGGLNSFDGKKFIRYRHNDSIPESLSEDRVWEILEDSRNNLWIGTLGKGLDILDRKTGKFSHFRSKDTGTSALRSGFIMALMEDKKGNLWIGTAEGIDVYDPHTNLITHYGQNIPPKGLSNFNVLSLLEDGNGKIWIGTREGLNYFDPEKNTFKHFYREDGLADNTILTILQDDHNSLWITTPNGLSNILLNKETGGGNIIASIRNYEEVSNLQGKEFNENAALKTRSGDLIIGGPNGFNIINADFKDKQQPAPELVFTNFQVFNRNIAAGDTLNNRVVLTNAINATSEIKLRFNENVFSIEFAALNFSHSAANKYAYKLEGFNDEWLYTDGHQRKTTYTNLDPGSYVFKVKAMTNEGTWSSEKELHIVIQPPFWRTPLAIILYVLATAGILFLARRIIVERTRMKYEVEQQRREADRMHAIDNMKTKFFTNVSHEFRTPLSLILSPLDKILKQSHDPAQRSQLQLIHRNAKRLLQLINQLLDFRKMEVQQFVLHPGFHDIVAFCKDISQSFSDIAEQKNIRFSIYSDSEKLETWFDKDKLEKILFNLLSNAFKYTPQNGEIGISFEHTKDSFLIKVKDSGIGIPPEQHEKIFERFFQLDVPESMLNHGSGIGLAITKEFVRLHGGTVQVDSEPDKGTCFLVSLPLKTAGEVNGIHPETIPVPETIVNTEPLVNGVPADKPGAATILVVEDNEDFRFYLKDNLKSKYNVIEAVDGRDGWQKVKQFMPQLVVSDIMMPNLNGIELSRRIKNDPRTARIPIILLTAMDNEEAQLEGYKSGINDYISKPFTFGILETRIRNILSQHQKMEKNILGKMEVSPQQPAISSADEQFMKMAVEAVEKNLANADYSVGDLSRDLCMSRVAAYKKLLALTRKTPVEFIRNMRLQRAAQLLSRSQLSVSEVAYEVGFNNPKNFSKYFKQEFDILPSQYQKNSTNN</sequence>
<dbReference type="InterPro" id="IPR001789">
    <property type="entry name" value="Sig_transdc_resp-reg_receiver"/>
</dbReference>
<keyword evidence="4" id="KW-0808">Transferase</keyword>
<dbReference type="InterPro" id="IPR011110">
    <property type="entry name" value="Reg_prop"/>
</dbReference>
<dbReference type="CDD" id="cd00082">
    <property type="entry name" value="HisKA"/>
    <property type="match status" value="1"/>
</dbReference>
<dbReference type="Proteomes" id="UP000293874">
    <property type="component" value="Unassembled WGS sequence"/>
</dbReference>
<dbReference type="GO" id="GO:0000155">
    <property type="term" value="F:phosphorelay sensor kinase activity"/>
    <property type="evidence" value="ECO:0007669"/>
    <property type="project" value="InterPro"/>
</dbReference>
<dbReference type="CDD" id="cd00075">
    <property type="entry name" value="HATPase"/>
    <property type="match status" value="1"/>
</dbReference>
<dbReference type="InterPro" id="IPR009057">
    <property type="entry name" value="Homeodomain-like_sf"/>
</dbReference>
<protein>
    <recommendedName>
        <fullName evidence="2">histidine kinase</fullName>
        <ecNumber evidence="2">2.7.13.3</ecNumber>
    </recommendedName>
</protein>
<evidence type="ECO:0000256" key="7">
    <source>
        <dbReference type="ARBA" id="ARBA00022840"/>
    </source>
</evidence>
<dbReference type="GO" id="GO:0003700">
    <property type="term" value="F:DNA-binding transcription factor activity"/>
    <property type="evidence" value="ECO:0007669"/>
    <property type="project" value="InterPro"/>
</dbReference>
<dbReference type="CDD" id="cd17574">
    <property type="entry name" value="REC_OmpR"/>
    <property type="match status" value="1"/>
</dbReference>
<dbReference type="InterPro" id="IPR011123">
    <property type="entry name" value="Y_Y_Y"/>
</dbReference>
<dbReference type="SMART" id="SM00342">
    <property type="entry name" value="HTH_ARAC"/>
    <property type="match status" value="1"/>
</dbReference>
<evidence type="ECO:0000259" key="15">
    <source>
        <dbReference type="PROSITE" id="PS50110"/>
    </source>
</evidence>
<comment type="caution">
    <text evidence="16">The sequence shown here is derived from an EMBL/GenBank/DDBJ whole genome shotgun (WGS) entry which is preliminary data.</text>
</comment>
<evidence type="ECO:0000256" key="8">
    <source>
        <dbReference type="ARBA" id="ARBA00023012"/>
    </source>
</evidence>
<dbReference type="EMBL" id="SGXA01000004">
    <property type="protein sequence ID" value="RZS67127.1"/>
    <property type="molecule type" value="Genomic_DNA"/>
</dbReference>
<keyword evidence="9" id="KW-0805">Transcription regulation</keyword>
<dbReference type="SMART" id="SM00388">
    <property type="entry name" value="HisKA"/>
    <property type="match status" value="1"/>
</dbReference>
<dbReference type="Pfam" id="PF00512">
    <property type="entry name" value="HisKA"/>
    <property type="match status" value="1"/>
</dbReference>
<dbReference type="FunFam" id="3.30.565.10:FF:000037">
    <property type="entry name" value="Hybrid sensor histidine kinase/response regulator"/>
    <property type="match status" value="1"/>
</dbReference>
<reference evidence="16 17" key="1">
    <citation type="submission" date="2019-02" db="EMBL/GenBank/DDBJ databases">
        <title>Genomic Encyclopedia of Type Strains, Phase IV (KMG-IV): sequencing the most valuable type-strain genomes for metagenomic binning, comparative biology and taxonomic classification.</title>
        <authorList>
            <person name="Goeker M."/>
        </authorList>
    </citation>
    <scope>NUCLEOTIDE SEQUENCE [LARGE SCALE GENOMIC DNA]</scope>
    <source>
        <strain evidence="16 17">DSM 18116</strain>
    </source>
</reference>
<feature type="domain" description="Histidine kinase" evidence="14">
    <location>
        <begin position="865"/>
        <end position="1081"/>
    </location>
</feature>
<dbReference type="FunFam" id="2.60.40.10:FF:000791">
    <property type="entry name" value="Two-component system sensor histidine kinase/response regulator"/>
    <property type="match status" value="1"/>
</dbReference>
<dbReference type="InterPro" id="IPR004358">
    <property type="entry name" value="Sig_transdc_His_kin-like_C"/>
</dbReference>
<evidence type="ECO:0000256" key="6">
    <source>
        <dbReference type="ARBA" id="ARBA00022777"/>
    </source>
</evidence>
<keyword evidence="5" id="KW-0547">Nucleotide-binding</keyword>
<evidence type="ECO:0000256" key="9">
    <source>
        <dbReference type="ARBA" id="ARBA00023015"/>
    </source>
</evidence>
<dbReference type="FunFam" id="1.10.287.130:FF:000045">
    <property type="entry name" value="Two-component system sensor histidine kinase/response regulator"/>
    <property type="match status" value="1"/>
</dbReference>
<dbReference type="Gene3D" id="2.130.10.10">
    <property type="entry name" value="YVTN repeat-like/Quinoprotein amine dehydrogenase"/>
    <property type="match status" value="2"/>
</dbReference>
<dbReference type="SUPFAM" id="SSF55874">
    <property type="entry name" value="ATPase domain of HSP90 chaperone/DNA topoisomerase II/histidine kinase"/>
    <property type="match status" value="1"/>
</dbReference>
<dbReference type="GO" id="GO:0043565">
    <property type="term" value="F:sequence-specific DNA binding"/>
    <property type="evidence" value="ECO:0007669"/>
    <property type="project" value="InterPro"/>
</dbReference>
<dbReference type="PROSITE" id="PS50110">
    <property type="entry name" value="RESPONSE_REGULATORY"/>
    <property type="match status" value="1"/>
</dbReference>
<dbReference type="PROSITE" id="PS50109">
    <property type="entry name" value="HIS_KIN"/>
    <property type="match status" value="1"/>
</dbReference>
<evidence type="ECO:0000259" key="14">
    <source>
        <dbReference type="PROSITE" id="PS50109"/>
    </source>
</evidence>
<dbReference type="PRINTS" id="PR00344">
    <property type="entry name" value="BCTRLSENSOR"/>
</dbReference>
<evidence type="ECO:0000256" key="4">
    <source>
        <dbReference type="ARBA" id="ARBA00022679"/>
    </source>
</evidence>
<dbReference type="Pfam" id="PF00072">
    <property type="entry name" value="Response_reg"/>
    <property type="match status" value="1"/>
</dbReference>
<dbReference type="InterPro" id="IPR003661">
    <property type="entry name" value="HisK_dim/P_dom"/>
</dbReference>
<evidence type="ECO:0000256" key="3">
    <source>
        <dbReference type="ARBA" id="ARBA00022553"/>
    </source>
</evidence>
<dbReference type="InterPro" id="IPR036890">
    <property type="entry name" value="HATPase_C_sf"/>
</dbReference>
<dbReference type="SUPFAM" id="SSF63829">
    <property type="entry name" value="Calcium-dependent phosphotriesterase"/>
    <property type="match status" value="3"/>
</dbReference>
<keyword evidence="8" id="KW-0902">Two-component regulatory system</keyword>
<dbReference type="GO" id="GO:0005524">
    <property type="term" value="F:ATP binding"/>
    <property type="evidence" value="ECO:0007669"/>
    <property type="project" value="UniProtKB-KW"/>
</dbReference>
<dbReference type="Pfam" id="PF07494">
    <property type="entry name" value="Reg_prop"/>
    <property type="match status" value="7"/>
</dbReference>
<dbReference type="EC" id="2.7.13.3" evidence="2"/>
<keyword evidence="3 12" id="KW-0597">Phosphoprotein</keyword>
<dbReference type="SMART" id="SM00448">
    <property type="entry name" value="REC"/>
    <property type="match status" value="1"/>
</dbReference>
<gene>
    <name evidence="16" type="ORF">EV199_5512</name>
</gene>
<dbReference type="SUPFAM" id="SSF47384">
    <property type="entry name" value="Homodimeric domain of signal transducing histidine kinase"/>
    <property type="match status" value="1"/>
</dbReference>
<dbReference type="SUPFAM" id="SSF52172">
    <property type="entry name" value="CheY-like"/>
    <property type="match status" value="1"/>
</dbReference>
<dbReference type="InterPro" id="IPR003594">
    <property type="entry name" value="HATPase_dom"/>
</dbReference>
<dbReference type="PANTHER" id="PTHR43547:SF2">
    <property type="entry name" value="HYBRID SIGNAL TRANSDUCTION HISTIDINE KINASE C"/>
    <property type="match status" value="1"/>
</dbReference>
<dbReference type="InterPro" id="IPR018060">
    <property type="entry name" value="HTH_AraC"/>
</dbReference>
<evidence type="ECO:0000256" key="11">
    <source>
        <dbReference type="ARBA" id="ARBA00023163"/>
    </source>
</evidence>
<evidence type="ECO:0000256" key="5">
    <source>
        <dbReference type="ARBA" id="ARBA00022741"/>
    </source>
</evidence>
<dbReference type="InterPro" id="IPR011006">
    <property type="entry name" value="CheY-like_superfamily"/>
</dbReference>
<keyword evidence="17" id="KW-1185">Reference proteome</keyword>
<dbReference type="Gene3D" id="1.10.10.60">
    <property type="entry name" value="Homeodomain-like"/>
    <property type="match status" value="1"/>
</dbReference>
<dbReference type="RefSeq" id="WP_207234340.1">
    <property type="nucleotide sequence ID" value="NZ_CP042431.1"/>
</dbReference>
<dbReference type="PROSITE" id="PS00041">
    <property type="entry name" value="HTH_ARAC_FAMILY_1"/>
    <property type="match status" value="1"/>
</dbReference>
<dbReference type="InterPro" id="IPR036097">
    <property type="entry name" value="HisK_dim/P_sf"/>
</dbReference>
<organism evidence="16 17">
    <name type="scientific">Pseudobacter ginsenosidimutans</name>
    <dbReference type="NCBI Taxonomy" id="661488"/>
    <lineage>
        <taxon>Bacteria</taxon>
        <taxon>Pseudomonadati</taxon>
        <taxon>Bacteroidota</taxon>
        <taxon>Chitinophagia</taxon>
        <taxon>Chitinophagales</taxon>
        <taxon>Chitinophagaceae</taxon>
        <taxon>Pseudobacter</taxon>
    </lineage>
</organism>
<dbReference type="Gene3D" id="3.40.50.2300">
    <property type="match status" value="1"/>
</dbReference>
<evidence type="ECO:0000256" key="12">
    <source>
        <dbReference type="PROSITE-ProRule" id="PRU00169"/>
    </source>
</evidence>
<dbReference type="Gene3D" id="2.60.40.10">
    <property type="entry name" value="Immunoglobulins"/>
    <property type="match status" value="1"/>
</dbReference>
<keyword evidence="11" id="KW-0804">Transcription</keyword>
<dbReference type="InterPro" id="IPR015943">
    <property type="entry name" value="WD40/YVTN_repeat-like_dom_sf"/>
</dbReference>
<dbReference type="SUPFAM" id="SSF46689">
    <property type="entry name" value="Homeodomain-like"/>
    <property type="match status" value="1"/>
</dbReference>
<dbReference type="Pfam" id="PF12833">
    <property type="entry name" value="HTH_18"/>
    <property type="match status" value="1"/>
</dbReference>
<proteinExistence type="predicted"/>
<dbReference type="Pfam" id="PF02518">
    <property type="entry name" value="HATPase_c"/>
    <property type="match status" value="1"/>
</dbReference>
<feature type="domain" description="Response regulatory" evidence="15">
    <location>
        <begin position="1118"/>
        <end position="1233"/>
    </location>
</feature>
<keyword evidence="6 16" id="KW-0418">Kinase</keyword>
<dbReference type="PANTHER" id="PTHR43547">
    <property type="entry name" value="TWO-COMPONENT HISTIDINE KINASE"/>
    <property type="match status" value="1"/>
</dbReference>
<accession>A0A4Q7MHF1</accession>
<comment type="catalytic activity">
    <reaction evidence="1">
        <text>ATP + protein L-histidine = ADP + protein N-phospho-L-histidine.</text>
        <dbReference type="EC" id="2.7.13.3"/>
    </reaction>
</comment>
<dbReference type="Gene3D" id="3.30.565.10">
    <property type="entry name" value="Histidine kinase-like ATPase, C-terminal domain"/>
    <property type="match status" value="1"/>
</dbReference>
<name>A0A4Q7MHF1_9BACT</name>
<dbReference type="PROSITE" id="PS01124">
    <property type="entry name" value="HTH_ARAC_FAMILY_2"/>
    <property type="match status" value="1"/>
</dbReference>
<dbReference type="Pfam" id="PF07495">
    <property type="entry name" value="Y_Y_Y"/>
    <property type="match status" value="1"/>
</dbReference>
<feature type="modified residue" description="4-aspartylphosphate" evidence="12">
    <location>
        <position position="1166"/>
    </location>
</feature>
<keyword evidence="10" id="KW-0238">DNA-binding</keyword>
<dbReference type="SMART" id="SM00387">
    <property type="entry name" value="HATPase_c"/>
    <property type="match status" value="1"/>
</dbReference>
<dbReference type="InterPro" id="IPR018062">
    <property type="entry name" value="HTH_AraC-typ_CS"/>
</dbReference>
<evidence type="ECO:0000313" key="16">
    <source>
        <dbReference type="EMBL" id="RZS67127.1"/>
    </source>
</evidence>
<feature type="domain" description="HTH araC/xylS-type" evidence="13">
    <location>
        <begin position="1265"/>
        <end position="1364"/>
    </location>
</feature>
<dbReference type="Gene3D" id="1.10.287.130">
    <property type="match status" value="1"/>
</dbReference>
<evidence type="ECO:0000256" key="2">
    <source>
        <dbReference type="ARBA" id="ARBA00012438"/>
    </source>
</evidence>
<evidence type="ECO:0000256" key="1">
    <source>
        <dbReference type="ARBA" id="ARBA00000085"/>
    </source>
</evidence>
<dbReference type="InterPro" id="IPR013783">
    <property type="entry name" value="Ig-like_fold"/>
</dbReference>